<reference evidence="1" key="1">
    <citation type="submission" date="2020-10" db="EMBL/GenBank/DDBJ databases">
        <title>Genome Sequence of Monilinia vaccinii-corymbosi Sheds Light on Mummy Berry Disease Infection of Blueberry and Mating Type.</title>
        <authorList>
            <person name="Yow A.G."/>
            <person name="Zhang Y."/>
            <person name="Bansal K."/>
            <person name="Eacker S.M."/>
            <person name="Sullivan S."/>
            <person name="Liachko I."/>
            <person name="Cubeta M.A."/>
            <person name="Rollins J.A."/>
            <person name="Ashrafi H."/>
        </authorList>
    </citation>
    <scope>NUCLEOTIDE SEQUENCE</scope>
    <source>
        <strain evidence="1">RL-1</strain>
    </source>
</reference>
<proteinExistence type="predicted"/>
<evidence type="ECO:0000313" key="2">
    <source>
        <dbReference type="Proteomes" id="UP000672032"/>
    </source>
</evidence>
<dbReference type="EMBL" id="CP063409">
    <property type="protein sequence ID" value="QSZ35231.1"/>
    <property type="molecule type" value="Genomic_DNA"/>
</dbReference>
<name>A0A8A3PJU8_9HELO</name>
<protein>
    <submittedName>
        <fullName evidence="1">Uncharacterized protein</fullName>
    </submittedName>
</protein>
<dbReference type="AlphaFoldDB" id="A0A8A3PJU8"/>
<sequence length="65" mass="7601">MPGCGTPWDDTRQVFRNSKVICFSVVVMPYRSKDYLHIHVKATTPKFVRRIPRHCHGDRNTSGNW</sequence>
<evidence type="ECO:0000313" key="1">
    <source>
        <dbReference type="EMBL" id="QSZ35231.1"/>
    </source>
</evidence>
<dbReference type="Proteomes" id="UP000672032">
    <property type="component" value="Chromosome 5"/>
</dbReference>
<organism evidence="1 2">
    <name type="scientific">Monilinia vaccinii-corymbosi</name>
    <dbReference type="NCBI Taxonomy" id="61207"/>
    <lineage>
        <taxon>Eukaryota</taxon>
        <taxon>Fungi</taxon>
        <taxon>Dikarya</taxon>
        <taxon>Ascomycota</taxon>
        <taxon>Pezizomycotina</taxon>
        <taxon>Leotiomycetes</taxon>
        <taxon>Helotiales</taxon>
        <taxon>Sclerotiniaceae</taxon>
        <taxon>Monilinia</taxon>
    </lineage>
</organism>
<gene>
    <name evidence="1" type="ORF">DSL72_008100</name>
</gene>
<keyword evidence="2" id="KW-1185">Reference proteome</keyword>
<accession>A0A8A3PJU8</accession>